<evidence type="ECO:0000313" key="3">
    <source>
        <dbReference type="Proteomes" id="UP001500503"/>
    </source>
</evidence>
<organism evidence="2 3">
    <name type="scientific">Actinoallomurus oryzae</name>
    <dbReference type="NCBI Taxonomy" id="502180"/>
    <lineage>
        <taxon>Bacteria</taxon>
        <taxon>Bacillati</taxon>
        <taxon>Actinomycetota</taxon>
        <taxon>Actinomycetes</taxon>
        <taxon>Streptosporangiales</taxon>
        <taxon>Thermomonosporaceae</taxon>
        <taxon>Actinoallomurus</taxon>
    </lineage>
</organism>
<keyword evidence="1" id="KW-1133">Transmembrane helix</keyword>
<accession>A0ABP8QYQ2</accession>
<keyword evidence="1" id="KW-0472">Membrane</keyword>
<dbReference type="InterPro" id="IPR046112">
    <property type="entry name" value="DUF6049"/>
</dbReference>
<keyword evidence="1" id="KW-0812">Transmembrane</keyword>
<evidence type="ECO:0000256" key="1">
    <source>
        <dbReference type="SAM" id="Phobius"/>
    </source>
</evidence>
<name>A0ABP8QYQ2_9ACTN</name>
<evidence type="ECO:0000313" key="2">
    <source>
        <dbReference type="EMBL" id="GAA4513356.1"/>
    </source>
</evidence>
<dbReference type="Proteomes" id="UP001500503">
    <property type="component" value="Unassembled WGS sequence"/>
</dbReference>
<protein>
    <submittedName>
        <fullName evidence="2">Uncharacterized protein</fullName>
    </submittedName>
</protein>
<keyword evidence="3" id="KW-1185">Reference proteome</keyword>
<dbReference type="EMBL" id="BAABHF010000048">
    <property type="protein sequence ID" value="GAA4513356.1"/>
    <property type="molecule type" value="Genomic_DNA"/>
</dbReference>
<dbReference type="Pfam" id="PF19516">
    <property type="entry name" value="DUF6049"/>
    <property type="match status" value="1"/>
</dbReference>
<proteinExistence type="predicted"/>
<sequence>MINQSESGYQRVSVRLRFRSQPMANRGELETYADGKGLDPQQAGPQRLAAASLPVGGQQSWSVSLKVRQMGLSTFGVYPISVEVLSAAGTVLGHVRTFVTYYPAGSSPQKTKVAWVWPIIDQPHRADDSTFVDDGLERQLGSGGRLSNLVAAAARTTTQVSWLLDPSLVEDATRMGDTDGYSIKGTSRPQSVAANDWLRSLHAAVTAPGDRLIATPYADPDVMALAQHGMSDDVKFAAQQGTRTLATAGLSGATPEVAMPPDGLADQATLSSLVASGSRTILLSSSVLPDSRAATYTVDPVAHKMVSGTNVRLVAYDDTLRKILATPTTEPGGTIAAEQRFLAETAMITGEAPQKSRTIVITPPRRWNPSPAFAKAVLYYTSKMPWMQAVPLGAAENTPAAGRVFQAQKDSGLSKNYLRQVRDLRSRVRQFTSIFTSAASGFTLGIARTESSAWNGQSRKGTKLRDTLTDELDHDIGKIKVLNDGITMAGRSGRTAITISNGLDHGTVVVTLRAYSQNKTRLRVDSVNRTLRLEPGHKDQVTLDMKASANGIAYVNLELLAPDGRPFGTGPHVLHVRTTAYGRTALLITGVSLAVLFVGVAIRVVRRRAERAEESVE</sequence>
<feature type="transmembrane region" description="Helical" evidence="1">
    <location>
        <begin position="585"/>
        <end position="605"/>
    </location>
</feature>
<gene>
    <name evidence="2" type="ORF">GCM10023191_080330</name>
</gene>
<comment type="caution">
    <text evidence="2">The sequence shown here is derived from an EMBL/GenBank/DDBJ whole genome shotgun (WGS) entry which is preliminary data.</text>
</comment>
<reference evidence="3" key="1">
    <citation type="journal article" date="2019" name="Int. J. Syst. Evol. Microbiol.">
        <title>The Global Catalogue of Microorganisms (GCM) 10K type strain sequencing project: providing services to taxonomists for standard genome sequencing and annotation.</title>
        <authorList>
            <consortium name="The Broad Institute Genomics Platform"/>
            <consortium name="The Broad Institute Genome Sequencing Center for Infectious Disease"/>
            <person name="Wu L."/>
            <person name="Ma J."/>
        </authorList>
    </citation>
    <scope>NUCLEOTIDE SEQUENCE [LARGE SCALE GENOMIC DNA]</scope>
    <source>
        <strain evidence="3">JCM 17933</strain>
    </source>
</reference>